<proteinExistence type="predicted"/>
<reference evidence="1" key="1">
    <citation type="submission" date="2019-11" db="EMBL/GenBank/DDBJ databases">
        <authorList>
            <person name="Feng L."/>
        </authorList>
    </citation>
    <scope>NUCLEOTIDE SEQUENCE</scope>
    <source>
        <strain evidence="1">AundefinedLFYP135</strain>
    </source>
</reference>
<protein>
    <submittedName>
        <fullName evidence="1">Uncharacterized protein</fullName>
    </submittedName>
</protein>
<sequence>MISSSLIVNLFKSCESLKQWSLSPLIENDATYQQDLKDCTALEIRLEQLAIGSGQRMVISDYIACKNSLTAQYSNLSYLADFHDCIQVLALFQNSQQSLLDVLCAESTNTDNL</sequence>
<dbReference type="AlphaFoldDB" id="A0A6N2T9A8"/>
<accession>A0A6N2T9A8</accession>
<name>A0A6N2T9A8_9FIRM</name>
<organism evidence="1">
    <name type="scientific">uncultured Anaerotruncus sp</name>
    <dbReference type="NCBI Taxonomy" id="905011"/>
    <lineage>
        <taxon>Bacteria</taxon>
        <taxon>Bacillati</taxon>
        <taxon>Bacillota</taxon>
        <taxon>Clostridia</taxon>
        <taxon>Eubacteriales</taxon>
        <taxon>Oscillospiraceae</taxon>
        <taxon>Anaerotruncus</taxon>
        <taxon>environmental samples</taxon>
    </lineage>
</organism>
<dbReference type="EMBL" id="CACRSL010000003">
    <property type="protein sequence ID" value="VYT01142.1"/>
    <property type="molecule type" value="Genomic_DNA"/>
</dbReference>
<evidence type="ECO:0000313" key="1">
    <source>
        <dbReference type="EMBL" id="VYT01142.1"/>
    </source>
</evidence>
<gene>
    <name evidence="1" type="ORF">AULFYP135_01282</name>
</gene>